<evidence type="ECO:0000313" key="2">
    <source>
        <dbReference type="EMBL" id="MBB4660343.1"/>
    </source>
</evidence>
<keyword evidence="1" id="KW-0812">Transmembrane</keyword>
<evidence type="ECO:0000313" key="3">
    <source>
        <dbReference type="Proteomes" id="UP000563524"/>
    </source>
</evidence>
<keyword evidence="1" id="KW-1133">Transmembrane helix</keyword>
<proteinExistence type="predicted"/>
<reference evidence="2 3" key="1">
    <citation type="submission" date="2020-08" db="EMBL/GenBank/DDBJ databases">
        <title>Genomic Encyclopedia of Type Strains, Phase IV (KMG-IV): sequencing the most valuable type-strain genomes for metagenomic binning, comparative biology and taxonomic classification.</title>
        <authorList>
            <person name="Goeker M."/>
        </authorList>
    </citation>
    <scope>NUCLEOTIDE SEQUENCE [LARGE SCALE GENOMIC DNA]</scope>
    <source>
        <strain evidence="2 3">DSM 102850</strain>
    </source>
</reference>
<organism evidence="2 3">
    <name type="scientific">Parvularcula dongshanensis</name>
    <dbReference type="NCBI Taxonomy" id="1173995"/>
    <lineage>
        <taxon>Bacteria</taxon>
        <taxon>Pseudomonadati</taxon>
        <taxon>Pseudomonadota</taxon>
        <taxon>Alphaproteobacteria</taxon>
        <taxon>Parvularculales</taxon>
        <taxon>Parvularculaceae</taxon>
        <taxon>Parvularcula</taxon>
    </lineage>
</organism>
<feature type="transmembrane region" description="Helical" evidence="1">
    <location>
        <begin position="47"/>
        <end position="68"/>
    </location>
</feature>
<feature type="transmembrane region" description="Helical" evidence="1">
    <location>
        <begin position="20"/>
        <end position="41"/>
    </location>
</feature>
<accession>A0A840I7V3</accession>
<evidence type="ECO:0000256" key="1">
    <source>
        <dbReference type="SAM" id="Phobius"/>
    </source>
</evidence>
<comment type="caution">
    <text evidence="2">The sequence shown here is derived from an EMBL/GenBank/DDBJ whole genome shotgun (WGS) entry which is preliminary data.</text>
</comment>
<protein>
    <submittedName>
        <fullName evidence="2">Uncharacterized protein</fullName>
    </submittedName>
</protein>
<keyword evidence="3" id="KW-1185">Reference proteome</keyword>
<keyword evidence="1" id="KW-0472">Membrane</keyword>
<name>A0A840I7V3_9PROT</name>
<dbReference type="AlphaFoldDB" id="A0A840I7V3"/>
<dbReference type="EMBL" id="JACHOB010000008">
    <property type="protein sequence ID" value="MBB4660343.1"/>
    <property type="molecule type" value="Genomic_DNA"/>
</dbReference>
<dbReference type="Proteomes" id="UP000563524">
    <property type="component" value="Unassembled WGS sequence"/>
</dbReference>
<gene>
    <name evidence="2" type="ORF">GGQ59_002893</name>
</gene>
<dbReference type="RefSeq" id="WP_183819798.1">
    <property type="nucleotide sequence ID" value="NZ_JACHOB010000008.1"/>
</dbReference>
<sequence length="247" mass="28563">MAARYLTRIWEHATRPSLRFIDALGFTVPPIAQAFFQLSGADMPDQIAQLIPVYIALAFGGVVLVRILSAPYQIWRVDQQRIAQLEQELTAPERIRTTALRERMAIREAKIRESIVDELKRFRRESTAYKTMPPLEIIEGTQEYSSLMRELAVTLPEAEYFYHAVVEMMFELQRVPIRSATQIREEGFTVDQRYTSYRALIDHVVSFAKTGDYSVEFLRELPYCTSPDRQDFAPLFANNDSRTANSR</sequence>